<feature type="coiled-coil region" evidence="1">
    <location>
        <begin position="43"/>
        <end position="119"/>
    </location>
</feature>
<reference evidence="3" key="1">
    <citation type="submission" date="2025-08" db="UniProtKB">
        <authorList>
            <consortium name="RefSeq"/>
        </authorList>
    </citation>
    <scope>IDENTIFICATION</scope>
    <source>
        <tissue evidence="3">Whole insect</tissue>
    </source>
</reference>
<evidence type="ECO:0000313" key="3">
    <source>
        <dbReference type="RefSeq" id="XP_028132885.1"/>
    </source>
</evidence>
<feature type="region of interest" description="Disordered" evidence="2">
    <location>
        <begin position="1"/>
        <end position="40"/>
    </location>
</feature>
<dbReference type="RefSeq" id="XP_028132885.1">
    <property type="nucleotide sequence ID" value="XM_028277084.1"/>
</dbReference>
<feature type="compositionally biased region" description="Basic and acidic residues" evidence="2">
    <location>
        <begin position="10"/>
        <end position="22"/>
    </location>
</feature>
<gene>
    <name evidence="3" type="primary">LOC114328269</name>
</gene>
<dbReference type="InParanoid" id="A0A6P7FI51"/>
<feature type="compositionally biased region" description="Polar residues" evidence="2">
    <location>
        <begin position="157"/>
        <end position="173"/>
    </location>
</feature>
<accession>A0A6P7FI51</accession>
<dbReference type="AlphaFoldDB" id="A0A6P7FI51"/>
<sequence length="186" mass="21369">MSSDSELDDEMKRRREEEEHPSKKSKITARTSQKTDEDNISGMEQMMKMMRELAMDIKDIKKEQNRSGDEITQLKNEIKELKDQQSGYKDEIKKLRETNEKAIKQIGQLEKEIKAFSNDIIVFEEPPDVAVEEEIFSHDLTSCFNLAADNGLDAGISSDQNKENTSNQINTDVEPNIDSDYELEST</sequence>
<evidence type="ECO:0000256" key="1">
    <source>
        <dbReference type="SAM" id="Coils"/>
    </source>
</evidence>
<protein>
    <submittedName>
        <fullName evidence="3">Dynein regulatory complex subunit 4-like</fullName>
    </submittedName>
</protein>
<feature type="region of interest" description="Disordered" evidence="2">
    <location>
        <begin position="152"/>
        <end position="186"/>
    </location>
</feature>
<evidence type="ECO:0000256" key="2">
    <source>
        <dbReference type="SAM" id="MobiDB-lite"/>
    </source>
</evidence>
<name>A0A6P7FI51_DIAVI</name>
<proteinExistence type="predicted"/>
<feature type="compositionally biased region" description="Acidic residues" evidence="2">
    <location>
        <begin position="175"/>
        <end position="186"/>
    </location>
</feature>
<organism evidence="3">
    <name type="scientific">Diabrotica virgifera virgifera</name>
    <name type="common">western corn rootworm</name>
    <dbReference type="NCBI Taxonomy" id="50390"/>
    <lineage>
        <taxon>Eukaryota</taxon>
        <taxon>Metazoa</taxon>
        <taxon>Ecdysozoa</taxon>
        <taxon>Arthropoda</taxon>
        <taxon>Hexapoda</taxon>
        <taxon>Insecta</taxon>
        <taxon>Pterygota</taxon>
        <taxon>Neoptera</taxon>
        <taxon>Endopterygota</taxon>
        <taxon>Coleoptera</taxon>
        <taxon>Polyphaga</taxon>
        <taxon>Cucujiformia</taxon>
        <taxon>Chrysomeloidea</taxon>
        <taxon>Chrysomelidae</taxon>
        <taxon>Galerucinae</taxon>
        <taxon>Diabroticina</taxon>
        <taxon>Diabroticites</taxon>
        <taxon>Diabrotica</taxon>
    </lineage>
</organism>
<keyword evidence="1" id="KW-0175">Coiled coil</keyword>